<comment type="caution">
    <text evidence="4">The sequence shown here is derived from an EMBL/GenBank/DDBJ whole genome shotgun (WGS) entry which is preliminary data.</text>
</comment>
<dbReference type="CDD" id="cd01043">
    <property type="entry name" value="DPS"/>
    <property type="match status" value="1"/>
</dbReference>
<dbReference type="Gene3D" id="1.20.1260.10">
    <property type="match status" value="1"/>
</dbReference>
<dbReference type="PIRSF" id="PIRSF005900">
    <property type="entry name" value="Dps"/>
    <property type="match status" value="1"/>
</dbReference>
<dbReference type="InterPro" id="IPR002177">
    <property type="entry name" value="DPS_DNA-bd"/>
</dbReference>
<dbReference type="SUPFAM" id="SSF47240">
    <property type="entry name" value="Ferritin-like"/>
    <property type="match status" value="1"/>
</dbReference>
<dbReference type="PROSITE" id="PS00819">
    <property type="entry name" value="DPS_2"/>
    <property type="match status" value="1"/>
</dbReference>
<dbReference type="PANTHER" id="PTHR42932">
    <property type="entry name" value="GENERAL STRESS PROTEIN 20U"/>
    <property type="match status" value="1"/>
</dbReference>
<gene>
    <name evidence="4" type="primary">dps</name>
    <name evidence="4" type="ORF">GCM10011351_14150</name>
</gene>
<feature type="domain" description="Ferritin/DPS" evidence="3">
    <location>
        <begin position="7"/>
        <end position="146"/>
    </location>
</feature>
<dbReference type="InterPro" id="IPR023188">
    <property type="entry name" value="DPS_DNA-bd_CS"/>
</dbReference>
<reference evidence="4" key="2">
    <citation type="submission" date="2020-09" db="EMBL/GenBank/DDBJ databases">
        <authorList>
            <person name="Sun Q."/>
            <person name="Zhou Y."/>
        </authorList>
    </citation>
    <scope>NUCLEOTIDE SEQUENCE</scope>
    <source>
        <strain evidence="4">CGMCC 1.6333</strain>
    </source>
</reference>
<protein>
    <submittedName>
        <fullName evidence="4">DNA starvation/stationary phase protection protein</fullName>
    </submittedName>
</protein>
<sequence>MEKKHLIDELNMQLANWNVLYTKLHNYHWYVTGPDFFTLHEKFEELYTEAAGYVDEIAERILTIGGKPLATLQDYLAQTSVDEAFNKEQPKEMVETLVKDFQLIVSESKEVIVIAEENNDDVTADLFTGIIVSLEKHGWMLQAYLK</sequence>
<dbReference type="EMBL" id="BMLG01000005">
    <property type="protein sequence ID" value="GGM29256.1"/>
    <property type="molecule type" value="Genomic_DNA"/>
</dbReference>
<dbReference type="PANTHER" id="PTHR42932:SF1">
    <property type="entry name" value="GENERAL STRESS PROTEIN 20U"/>
    <property type="match status" value="1"/>
</dbReference>
<proteinExistence type="inferred from homology"/>
<evidence type="ECO:0000256" key="1">
    <source>
        <dbReference type="ARBA" id="ARBA00009497"/>
    </source>
</evidence>
<reference evidence="4" key="1">
    <citation type="journal article" date="2014" name="Int. J. Syst. Evol. Microbiol.">
        <title>Complete genome sequence of Corynebacterium casei LMG S-19264T (=DSM 44701T), isolated from a smear-ripened cheese.</title>
        <authorList>
            <consortium name="US DOE Joint Genome Institute (JGI-PGF)"/>
            <person name="Walter F."/>
            <person name="Albersmeier A."/>
            <person name="Kalinowski J."/>
            <person name="Ruckert C."/>
        </authorList>
    </citation>
    <scope>NUCLEOTIDE SEQUENCE</scope>
    <source>
        <strain evidence="4">CGMCC 1.6333</strain>
    </source>
</reference>
<keyword evidence="5" id="KW-1185">Reference proteome</keyword>
<evidence type="ECO:0000313" key="5">
    <source>
        <dbReference type="Proteomes" id="UP000618460"/>
    </source>
</evidence>
<dbReference type="GO" id="GO:0008199">
    <property type="term" value="F:ferric iron binding"/>
    <property type="evidence" value="ECO:0007669"/>
    <property type="project" value="InterPro"/>
</dbReference>
<evidence type="ECO:0000313" key="4">
    <source>
        <dbReference type="EMBL" id="GGM29256.1"/>
    </source>
</evidence>
<name>A0A917WUJ9_9BACI</name>
<dbReference type="InterPro" id="IPR012347">
    <property type="entry name" value="Ferritin-like"/>
</dbReference>
<dbReference type="Proteomes" id="UP000618460">
    <property type="component" value="Unassembled WGS sequence"/>
</dbReference>
<dbReference type="InterPro" id="IPR008331">
    <property type="entry name" value="Ferritin_DPS_dom"/>
</dbReference>
<dbReference type="GO" id="GO:0016722">
    <property type="term" value="F:oxidoreductase activity, acting on metal ions"/>
    <property type="evidence" value="ECO:0007669"/>
    <property type="project" value="InterPro"/>
</dbReference>
<evidence type="ECO:0000256" key="2">
    <source>
        <dbReference type="RuleBase" id="RU003875"/>
    </source>
</evidence>
<evidence type="ECO:0000259" key="3">
    <source>
        <dbReference type="Pfam" id="PF00210"/>
    </source>
</evidence>
<dbReference type="InterPro" id="IPR009078">
    <property type="entry name" value="Ferritin-like_SF"/>
</dbReference>
<dbReference type="PROSITE" id="PS00818">
    <property type="entry name" value="DPS_1"/>
    <property type="match status" value="1"/>
</dbReference>
<dbReference type="PRINTS" id="PR01346">
    <property type="entry name" value="HELNAPAPROT"/>
</dbReference>
<accession>A0A917WUJ9</accession>
<dbReference type="AlphaFoldDB" id="A0A917WUJ9"/>
<dbReference type="Pfam" id="PF00210">
    <property type="entry name" value="Ferritin"/>
    <property type="match status" value="1"/>
</dbReference>
<comment type="similarity">
    <text evidence="1 2">Belongs to the Dps family.</text>
</comment>
<organism evidence="4 5">
    <name type="scientific">Paraliobacillus quinghaiensis</name>
    <dbReference type="NCBI Taxonomy" id="470815"/>
    <lineage>
        <taxon>Bacteria</taxon>
        <taxon>Bacillati</taxon>
        <taxon>Bacillota</taxon>
        <taxon>Bacilli</taxon>
        <taxon>Bacillales</taxon>
        <taxon>Bacillaceae</taxon>
        <taxon>Paraliobacillus</taxon>
    </lineage>
</organism>